<dbReference type="GO" id="GO:0005886">
    <property type="term" value="C:plasma membrane"/>
    <property type="evidence" value="ECO:0007669"/>
    <property type="project" value="TreeGrafter"/>
</dbReference>
<dbReference type="GO" id="GO:0043709">
    <property type="term" value="P:cell adhesion involved in single-species biofilm formation"/>
    <property type="evidence" value="ECO:0007669"/>
    <property type="project" value="TreeGrafter"/>
</dbReference>
<sequence>MVNLGALATIDPLTSLYNRRRFSEFLAHEIDRTKRYKTDLSIIMFDIDHFKKINDTYGHEEGDNVLKMFGARMKDIIRESDIIARWGGEEFMILAVNTNLKNTQILAEKIRANIENQQLASAPKFTNNESSHNINGKNPANMKSLEISFKIG</sequence>
<dbReference type="PANTHER" id="PTHR45138">
    <property type="entry name" value="REGULATORY COMPONENTS OF SENSORY TRANSDUCTION SYSTEM"/>
    <property type="match status" value="1"/>
</dbReference>
<dbReference type="GO" id="GO:1902201">
    <property type="term" value="P:negative regulation of bacterial-type flagellum-dependent cell motility"/>
    <property type="evidence" value="ECO:0007669"/>
    <property type="project" value="TreeGrafter"/>
</dbReference>
<dbReference type="SUPFAM" id="SSF55073">
    <property type="entry name" value="Nucleotide cyclase"/>
    <property type="match status" value="1"/>
</dbReference>
<dbReference type="Gene3D" id="3.30.70.270">
    <property type="match status" value="1"/>
</dbReference>
<name>X0ZHS7_9ZZZZ</name>
<dbReference type="PROSITE" id="PS50887">
    <property type="entry name" value="GGDEF"/>
    <property type="match status" value="1"/>
</dbReference>
<dbReference type="AlphaFoldDB" id="X0ZHS7"/>
<dbReference type="CDD" id="cd01949">
    <property type="entry name" value="GGDEF"/>
    <property type="match status" value="1"/>
</dbReference>
<comment type="caution">
    <text evidence="2">The sequence shown here is derived from an EMBL/GenBank/DDBJ whole genome shotgun (WGS) entry which is preliminary data.</text>
</comment>
<proteinExistence type="predicted"/>
<accession>X0ZHS7</accession>
<dbReference type="GO" id="GO:0052621">
    <property type="term" value="F:diguanylate cyclase activity"/>
    <property type="evidence" value="ECO:0007669"/>
    <property type="project" value="TreeGrafter"/>
</dbReference>
<evidence type="ECO:0000259" key="1">
    <source>
        <dbReference type="PROSITE" id="PS50887"/>
    </source>
</evidence>
<feature type="domain" description="GGDEF" evidence="1">
    <location>
        <begin position="38"/>
        <end position="152"/>
    </location>
</feature>
<dbReference type="InterPro" id="IPR029787">
    <property type="entry name" value="Nucleotide_cyclase"/>
</dbReference>
<dbReference type="NCBIfam" id="TIGR00254">
    <property type="entry name" value="GGDEF"/>
    <property type="match status" value="1"/>
</dbReference>
<dbReference type="Pfam" id="PF00990">
    <property type="entry name" value="GGDEF"/>
    <property type="match status" value="1"/>
</dbReference>
<dbReference type="InterPro" id="IPR050469">
    <property type="entry name" value="Diguanylate_Cyclase"/>
</dbReference>
<evidence type="ECO:0000313" key="2">
    <source>
        <dbReference type="EMBL" id="GAG59908.1"/>
    </source>
</evidence>
<reference evidence="2" key="1">
    <citation type="journal article" date="2014" name="Front. Microbiol.">
        <title>High frequency of phylogenetically diverse reductive dehalogenase-homologous genes in deep subseafloor sedimentary metagenomes.</title>
        <authorList>
            <person name="Kawai M."/>
            <person name="Futagami T."/>
            <person name="Toyoda A."/>
            <person name="Takaki Y."/>
            <person name="Nishi S."/>
            <person name="Hori S."/>
            <person name="Arai W."/>
            <person name="Tsubouchi T."/>
            <person name="Morono Y."/>
            <person name="Uchiyama I."/>
            <person name="Ito T."/>
            <person name="Fujiyama A."/>
            <person name="Inagaki F."/>
            <person name="Takami H."/>
        </authorList>
    </citation>
    <scope>NUCLEOTIDE SEQUENCE</scope>
    <source>
        <strain evidence="2">Expedition CK06-06</strain>
    </source>
</reference>
<dbReference type="SMART" id="SM00267">
    <property type="entry name" value="GGDEF"/>
    <property type="match status" value="1"/>
</dbReference>
<dbReference type="EMBL" id="BART01007576">
    <property type="protein sequence ID" value="GAG59908.1"/>
    <property type="molecule type" value="Genomic_DNA"/>
</dbReference>
<gene>
    <name evidence="2" type="ORF">S01H4_17214</name>
</gene>
<dbReference type="PANTHER" id="PTHR45138:SF9">
    <property type="entry name" value="DIGUANYLATE CYCLASE DGCM-RELATED"/>
    <property type="match status" value="1"/>
</dbReference>
<dbReference type="InterPro" id="IPR000160">
    <property type="entry name" value="GGDEF_dom"/>
</dbReference>
<dbReference type="InterPro" id="IPR043128">
    <property type="entry name" value="Rev_trsase/Diguanyl_cyclase"/>
</dbReference>
<protein>
    <recommendedName>
        <fullName evidence="1">GGDEF domain-containing protein</fullName>
    </recommendedName>
</protein>
<dbReference type="FunFam" id="3.30.70.270:FF:000001">
    <property type="entry name" value="Diguanylate cyclase domain protein"/>
    <property type="match status" value="1"/>
</dbReference>
<feature type="non-terminal residue" evidence="2">
    <location>
        <position position="152"/>
    </location>
</feature>
<organism evidence="2">
    <name type="scientific">marine sediment metagenome</name>
    <dbReference type="NCBI Taxonomy" id="412755"/>
    <lineage>
        <taxon>unclassified sequences</taxon>
        <taxon>metagenomes</taxon>
        <taxon>ecological metagenomes</taxon>
    </lineage>
</organism>